<protein>
    <recommendedName>
        <fullName evidence="3">F-box domain-containing protein</fullName>
    </recommendedName>
</protein>
<dbReference type="InterPro" id="IPR001810">
    <property type="entry name" value="F-box_dom"/>
</dbReference>
<dbReference type="SMART" id="SM00367">
    <property type="entry name" value="LRR_CC"/>
    <property type="match status" value="13"/>
</dbReference>
<gene>
    <name evidence="4" type="ORF">COCON_G00109430</name>
</gene>
<dbReference type="Gene3D" id="3.80.10.10">
    <property type="entry name" value="Ribonuclease Inhibitor"/>
    <property type="match status" value="4"/>
</dbReference>
<dbReference type="GO" id="GO:0031146">
    <property type="term" value="P:SCF-dependent proteasomal ubiquitin-dependent protein catabolic process"/>
    <property type="evidence" value="ECO:0007669"/>
    <property type="project" value="TreeGrafter"/>
</dbReference>
<sequence length="644" mass="70924">METPDLPVEIITYILSFLQVPDRSEASMVCRSWYIASQDYQFQKNITFKVPASSSSLDVIRGLGRRPRCGIIISHLDGSRVSREVLVEVGASLGPRLESLSLPGSSVTESSLLNLLPHLTALRQLDLRGLDSLFMSGAFLSRDESRRQVHAALGRLEELDLSDLRYLSDLTFARLTGCTPRLRRLSLAGCHIAFEFDPYRGCAAAPQSSALLSLRNVRALLSNQAATLRALDLSRTSVTPESLRSLAQVDGLRLLDLRLRGCKELTDRAVEALCKHQPGLLSLDLTACTELTSRAALAVASGLKSLRHLYLSGLWRLTDRGLAELAGLRDLQTLDLSECLHVSGAELVKGLSSPEGGAHLTSLNFHSCTYVKDLTVFSLAQLLGPSLHVLDLTSCLYLTDLSVHAIATYLQSLVVLRLGWCKEVSDWGLLGMLEPTKELNPDKEMEDQGPSFTRTFGNMGFFRPPRMLFEEKPQLVTEEDLGTFRGQEGASLLALRGLQELDLSACCKLTDSSITQVLRFPDLRKLSLCMLPEMGDDSLASVSRHCRSLSSLSLSHCPRLTDQGLARAAPHLRRLRHLHLACCGRLTDRSLAVLAQNCKNLQTLDISMCKDITIATVDLLQSQLPFLETVHCRFVGGAEQNFTF</sequence>
<dbReference type="GO" id="GO:0019005">
    <property type="term" value="C:SCF ubiquitin ligase complex"/>
    <property type="evidence" value="ECO:0007669"/>
    <property type="project" value="TreeGrafter"/>
</dbReference>
<evidence type="ECO:0000256" key="1">
    <source>
        <dbReference type="ARBA" id="ARBA00022614"/>
    </source>
</evidence>
<dbReference type="Pfam" id="PF12937">
    <property type="entry name" value="F-box-like"/>
    <property type="match status" value="1"/>
</dbReference>
<keyword evidence="1" id="KW-0433">Leucine-rich repeat</keyword>
<feature type="domain" description="F-box" evidence="3">
    <location>
        <begin position="1"/>
        <end position="45"/>
    </location>
</feature>
<comment type="caution">
    <text evidence="4">The sequence shown here is derived from an EMBL/GenBank/DDBJ whole genome shotgun (WGS) entry which is preliminary data.</text>
</comment>
<dbReference type="PROSITE" id="PS50181">
    <property type="entry name" value="FBOX"/>
    <property type="match status" value="1"/>
</dbReference>
<dbReference type="InterPro" id="IPR036047">
    <property type="entry name" value="F-box-like_dom_sf"/>
</dbReference>
<dbReference type="SUPFAM" id="SSF52047">
    <property type="entry name" value="RNI-like"/>
    <property type="match status" value="2"/>
</dbReference>
<dbReference type="Proteomes" id="UP001152803">
    <property type="component" value="Unassembled WGS sequence"/>
</dbReference>
<dbReference type="InterPro" id="IPR057207">
    <property type="entry name" value="FBXL15_LRR"/>
</dbReference>
<dbReference type="InterPro" id="IPR006553">
    <property type="entry name" value="Leu-rich_rpt_Cys-con_subtyp"/>
</dbReference>
<evidence type="ECO:0000256" key="2">
    <source>
        <dbReference type="ARBA" id="ARBA00022786"/>
    </source>
</evidence>
<proteinExistence type="predicted"/>
<reference evidence="4" key="1">
    <citation type="journal article" date="2023" name="Science">
        <title>Genome structures resolve the early diversification of teleost fishes.</title>
        <authorList>
            <person name="Parey E."/>
            <person name="Louis A."/>
            <person name="Montfort J."/>
            <person name="Bouchez O."/>
            <person name="Roques C."/>
            <person name="Iampietro C."/>
            <person name="Lluch J."/>
            <person name="Castinel A."/>
            <person name="Donnadieu C."/>
            <person name="Desvignes T."/>
            <person name="Floi Bucao C."/>
            <person name="Jouanno E."/>
            <person name="Wen M."/>
            <person name="Mejri S."/>
            <person name="Dirks R."/>
            <person name="Jansen H."/>
            <person name="Henkel C."/>
            <person name="Chen W.J."/>
            <person name="Zahm M."/>
            <person name="Cabau C."/>
            <person name="Klopp C."/>
            <person name="Thompson A.W."/>
            <person name="Robinson-Rechavi M."/>
            <person name="Braasch I."/>
            <person name="Lecointre G."/>
            <person name="Bobe J."/>
            <person name="Postlethwait J.H."/>
            <person name="Berthelot C."/>
            <person name="Roest Crollius H."/>
            <person name="Guiguen Y."/>
        </authorList>
    </citation>
    <scope>NUCLEOTIDE SEQUENCE</scope>
    <source>
        <strain evidence="4">Concon-B</strain>
    </source>
</reference>
<dbReference type="SMART" id="SM00256">
    <property type="entry name" value="FBOX"/>
    <property type="match status" value="1"/>
</dbReference>
<evidence type="ECO:0000259" key="3">
    <source>
        <dbReference type="PROSITE" id="PS50181"/>
    </source>
</evidence>
<evidence type="ECO:0000313" key="4">
    <source>
        <dbReference type="EMBL" id="KAJ8272084.1"/>
    </source>
</evidence>
<dbReference type="EMBL" id="JAFJMO010000007">
    <property type="protein sequence ID" value="KAJ8272084.1"/>
    <property type="molecule type" value="Genomic_DNA"/>
</dbReference>
<dbReference type="FunFam" id="3.80.10.10:FF:001330">
    <property type="entry name" value="Leucine-rich repeat-containing 29"/>
    <property type="match status" value="1"/>
</dbReference>
<name>A0A9Q1HZT3_CONCO</name>
<dbReference type="Pfam" id="PF25372">
    <property type="entry name" value="DUF7885"/>
    <property type="match status" value="2"/>
</dbReference>
<keyword evidence="2" id="KW-0833">Ubl conjugation pathway</keyword>
<dbReference type="SUPFAM" id="SSF81383">
    <property type="entry name" value="F-box domain"/>
    <property type="match status" value="1"/>
</dbReference>
<evidence type="ECO:0000313" key="5">
    <source>
        <dbReference type="Proteomes" id="UP001152803"/>
    </source>
</evidence>
<keyword evidence="5" id="KW-1185">Reference proteome</keyword>
<organism evidence="4 5">
    <name type="scientific">Conger conger</name>
    <name type="common">Conger eel</name>
    <name type="synonym">Muraena conger</name>
    <dbReference type="NCBI Taxonomy" id="82655"/>
    <lineage>
        <taxon>Eukaryota</taxon>
        <taxon>Metazoa</taxon>
        <taxon>Chordata</taxon>
        <taxon>Craniata</taxon>
        <taxon>Vertebrata</taxon>
        <taxon>Euteleostomi</taxon>
        <taxon>Actinopterygii</taxon>
        <taxon>Neopterygii</taxon>
        <taxon>Teleostei</taxon>
        <taxon>Anguilliformes</taxon>
        <taxon>Congridae</taxon>
        <taxon>Conger</taxon>
    </lineage>
</organism>
<dbReference type="PANTHER" id="PTHR13318">
    <property type="entry name" value="PARTNER OF PAIRED, ISOFORM B-RELATED"/>
    <property type="match status" value="1"/>
</dbReference>
<dbReference type="OrthoDB" id="27842at2759"/>
<dbReference type="AlphaFoldDB" id="A0A9Q1HZT3"/>
<accession>A0A9Q1HZT3</accession>
<dbReference type="InterPro" id="IPR032675">
    <property type="entry name" value="LRR_dom_sf"/>
</dbReference>
<dbReference type="FunFam" id="3.80.10.10:FF:000647">
    <property type="entry name" value="Leucine-rich repeat-containing 29"/>
    <property type="match status" value="1"/>
</dbReference>
<dbReference type="PANTHER" id="PTHR13318:SF169">
    <property type="entry name" value="F-BOX AND LEUCINE-RICH REPEAT PROTEIN 9"/>
    <property type="match status" value="1"/>
</dbReference>